<evidence type="ECO:0000313" key="3">
    <source>
        <dbReference type="Proteomes" id="UP000306416"/>
    </source>
</evidence>
<dbReference type="Gene3D" id="1.10.150.200">
    <property type="entry name" value="Maltooligosyl trehalose synthase, domain 3"/>
    <property type="match status" value="1"/>
</dbReference>
<dbReference type="InterPro" id="IPR017853">
    <property type="entry name" value="GH"/>
</dbReference>
<dbReference type="EC" id="5.4.99.15" evidence="2"/>
<dbReference type="CDD" id="cd11336">
    <property type="entry name" value="AmyAc_MTSase"/>
    <property type="match status" value="1"/>
</dbReference>
<dbReference type="PANTHER" id="PTHR10357:SF216">
    <property type="entry name" value="MALTOOLIGOSYL TREHALOSE SYNTHASE-RELATED"/>
    <property type="match status" value="1"/>
</dbReference>
<dbReference type="GO" id="GO:0047470">
    <property type="term" value="F:(1,4)-alpha-D-glucan 1-alpha-D-glucosylmutase activity"/>
    <property type="evidence" value="ECO:0007669"/>
    <property type="project" value="UniProtKB-EC"/>
</dbReference>
<organism evidence="2 3">
    <name type="scientific">Geomonas terrae</name>
    <dbReference type="NCBI Taxonomy" id="2562681"/>
    <lineage>
        <taxon>Bacteria</taxon>
        <taxon>Pseudomonadati</taxon>
        <taxon>Thermodesulfobacteriota</taxon>
        <taxon>Desulfuromonadia</taxon>
        <taxon>Geobacterales</taxon>
        <taxon>Geobacteraceae</taxon>
        <taxon>Geomonas</taxon>
    </lineage>
</organism>
<dbReference type="Gene3D" id="3.30.1590.10">
    <property type="entry name" value="Maltooligosyl trehalose synthase, domain 2"/>
    <property type="match status" value="1"/>
</dbReference>
<dbReference type="SMART" id="SM00642">
    <property type="entry name" value="Aamy"/>
    <property type="match status" value="1"/>
</dbReference>
<dbReference type="NCBIfam" id="TIGR02401">
    <property type="entry name" value="trehalose_TreY"/>
    <property type="match status" value="1"/>
</dbReference>
<protein>
    <submittedName>
        <fullName evidence="2">Malto-oligosyltrehalose synthase</fullName>
        <ecNumber evidence="2">5.4.99.15</ecNumber>
    </submittedName>
</protein>
<dbReference type="NCBIfam" id="NF011087">
    <property type="entry name" value="PRK14511.1-5"/>
    <property type="match status" value="1"/>
</dbReference>
<dbReference type="GO" id="GO:0030980">
    <property type="term" value="P:alpha-glucan catabolic process"/>
    <property type="evidence" value="ECO:0007669"/>
    <property type="project" value="TreeGrafter"/>
</dbReference>
<dbReference type="AlphaFoldDB" id="A0A4S1CLW7"/>
<dbReference type="Gene3D" id="3.20.20.80">
    <property type="entry name" value="Glycosidases"/>
    <property type="match status" value="3"/>
</dbReference>
<dbReference type="PANTHER" id="PTHR10357">
    <property type="entry name" value="ALPHA-AMYLASE FAMILY MEMBER"/>
    <property type="match status" value="1"/>
</dbReference>
<dbReference type="InterPro" id="IPR012767">
    <property type="entry name" value="Trehalose_TreY"/>
</dbReference>
<dbReference type="EMBL" id="SRSC01000001">
    <property type="protein sequence ID" value="TGU74749.1"/>
    <property type="molecule type" value="Genomic_DNA"/>
</dbReference>
<gene>
    <name evidence="2" type="ORF">E4633_04625</name>
</gene>
<feature type="domain" description="Glycosyl hydrolase family 13 catalytic" evidence="1">
    <location>
        <begin position="12"/>
        <end position="552"/>
    </location>
</feature>
<dbReference type="SUPFAM" id="SSF51445">
    <property type="entry name" value="(Trans)glycosidases"/>
    <property type="match status" value="1"/>
</dbReference>
<evidence type="ECO:0000313" key="2">
    <source>
        <dbReference type="EMBL" id="TGU74749.1"/>
    </source>
</evidence>
<evidence type="ECO:0000259" key="1">
    <source>
        <dbReference type="SMART" id="SM00642"/>
    </source>
</evidence>
<sequence length="991" mass="112986">MDQHLPQARIPSATYRLQFNAGFTFADAERIVGYLHDLGVSDVYASSYVAAKEGSVHGYDVVNQTIFNKELGDEQSHQAFVDELSRHDMGHILDFVPNHMCIESGDNVWWMDVLENGMSSLYAHFFDIDWEPVKKELTGKVLLPLLGDQYGRVLEGGGLQLIFRDGAFFVQCNALQIPVEPRSYLLILQHRLDALKEKLPPEAGPLQELLSIETALQHLPLHTERDSEKMNERHREKEIIKKRLAQLCFDSAEVAEFVSENVMIFNGTKGDANSFDLLDRLLRDQVYRLSYWRVATEEINYRRFFDINALAAIRMEDQTVYDLTHTLLFRLIREGKVTGVRIDHVDGLYDPVTYLQHLQKSAWMNLRERSEGAPPEEGAEAIREEWARQYDEVLERDPGCKPFYTVVEKILMKGELLPEQWPVCGTTGYEFLNSVNGIFVASDVAKQFDRIYDRFVKRGSDFTEIVYEKKKLVMQVSLSGEVNMLAHQLNNIAEEDRLTRDFTLNSLARAISEVIACFPVYRTYANSASVRDRDVQYIDAAVSKAKRRNPAISGSVFDFLRDVLLLRSPERASEESRRDWLYFAMRFQQITGPVMAKGLEDTAFYVYHRLISLNDVGGMPGRFGTTLEAFHGQNLERYKNFPHAMIATATHDSKRGEDVRTRIDALSEIPALWQKQVARWSRLNKRRGSLIENARVPELNEEYLLYQTLIGAWPVGDVDDAGYEAFRGRIREYMIKALREAKVNTSWVSPNGPYEEAVVGFVDAILARAPDNEFLREFLPLQRRLSRCGFFSSLSQTLLKMTSPGIPDFYQGTELIEFTLVDPDNRRQVDYGRRIDALAELKRREQEEGAPRLLSELLEREDERAKLFLIYRVLNYRREHKDVFDGGEYLPLEAKGARARHLCAFARKAGGRMVIVAAARLVATLMPEDGGSPLGEAVWQDTMLLLPEGVGGRFRNVVNDAVIDVVSLDGQSVLPLAALFGEVSVALLESE</sequence>
<dbReference type="Pfam" id="PF00128">
    <property type="entry name" value="Alpha-amylase"/>
    <property type="match status" value="1"/>
</dbReference>
<dbReference type="RefSeq" id="WP_135869074.1">
    <property type="nucleotide sequence ID" value="NZ_SRSC01000001.1"/>
</dbReference>
<keyword evidence="3" id="KW-1185">Reference proteome</keyword>
<accession>A0A4S1CLW7</accession>
<dbReference type="Proteomes" id="UP000306416">
    <property type="component" value="Unassembled WGS sequence"/>
</dbReference>
<keyword evidence="2" id="KW-0413">Isomerase</keyword>
<name>A0A4S1CLW7_9BACT</name>
<proteinExistence type="predicted"/>
<dbReference type="GO" id="GO:0005992">
    <property type="term" value="P:trehalose biosynthetic process"/>
    <property type="evidence" value="ECO:0007669"/>
    <property type="project" value="TreeGrafter"/>
</dbReference>
<reference evidence="2 3" key="1">
    <citation type="submission" date="2019-04" db="EMBL/GenBank/DDBJ databases">
        <title>Geobacter oryzae sp. nov., ferric-reducing bacteria isolated from paddy soil.</title>
        <authorList>
            <person name="Xu Z."/>
            <person name="Masuda Y."/>
            <person name="Itoh H."/>
            <person name="Senoo K."/>
        </authorList>
    </citation>
    <scope>NUCLEOTIDE SEQUENCE [LARGE SCALE GENOMIC DNA]</scope>
    <source>
        <strain evidence="2 3">Red111</strain>
    </source>
</reference>
<dbReference type="InterPro" id="IPR006047">
    <property type="entry name" value="GH13_cat_dom"/>
</dbReference>
<comment type="caution">
    <text evidence="2">The sequence shown here is derived from an EMBL/GenBank/DDBJ whole genome shotgun (WGS) entry which is preliminary data.</text>
</comment>